<reference evidence="1 2" key="1">
    <citation type="submission" date="2017-03" db="EMBL/GenBank/DDBJ databases">
        <title>WGS assembly of Porphyra umbilicalis.</title>
        <authorList>
            <person name="Brawley S.H."/>
            <person name="Blouin N.A."/>
            <person name="Ficko-Blean E."/>
            <person name="Wheeler G.L."/>
            <person name="Lohr M."/>
            <person name="Goodson H.V."/>
            <person name="Jenkins J.W."/>
            <person name="Blaby-Haas C.E."/>
            <person name="Helliwell K.E."/>
            <person name="Chan C."/>
            <person name="Marriage T."/>
            <person name="Bhattacharya D."/>
            <person name="Klein A.S."/>
            <person name="Badis Y."/>
            <person name="Brodie J."/>
            <person name="Cao Y."/>
            <person name="Collen J."/>
            <person name="Dittami S.M."/>
            <person name="Gachon C.M."/>
            <person name="Green B.R."/>
            <person name="Karpowicz S."/>
            <person name="Kim J.W."/>
            <person name="Kudahl U."/>
            <person name="Lin S."/>
            <person name="Michel G."/>
            <person name="Mittag M."/>
            <person name="Olson B.J."/>
            <person name="Pangilinan J."/>
            <person name="Peng Y."/>
            <person name="Qiu H."/>
            <person name="Shu S."/>
            <person name="Singer J.T."/>
            <person name="Smith A.G."/>
            <person name="Sprecher B.N."/>
            <person name="Wagner V."/>
            <person name="Wang W."/>
            <person name="Wang Z.-Y."/>
            <person name="Yan J."/>
            <person name="Yarish C."/>
            <person name="Zoeuner-Riek S."/>
            <person name="Zhuang Y."/>
            <person name="Zou Y."/>
            <person name="Lindquist E.A."/>
            <person name="Grimwood J."/>
            <person name="Barry K."/>
            <person name="Rokhsar D.S."/>
            <person name="Schmutz J."/>
            <person name="Stiller J.W."/>
            <person name="Grossman A.R."/>
            <person name="Prochnik S.E."/>
        </authorList>
    </citation>
    <scope>NUCLEOTIDE SEQUENCE [LARGE SCALE GENOMIC DNA]</scope>
    <source>
        <strain evidence="1">4086291</strain>
    </source>
</reference>
<dbReference type="EMBL" id="KV919257">
    <property type="protein sequence ID" value="OSX70439.1"/>
    <property type="molecule type" value="Genomic_DNA"/>
</dbReference>
<gene>
    <name evidence="1" type="ORF">BU14_0755s0002</name>
</gene>
<evidence type="ECO:0000313" key="1">
    <source>
        <dbReference type="EMBL" id="OSX70439.1"/>
    </source>
</evidence>
<name>A0A1X6NP46_PORUM</name>
<dbReference type="AlphaFoldDB" id="A0A1X6NP46"/>
<accession>A0A1X6NP46</accession>
<protein>
    <submittedName>
        <fullName evidence="1">Uncharacterized protein</fullName>
    </submittedName>
</protein>
<dbReference type="Proteomes" id="UP000218209">
    <property type="component" value="Unassembled WGS sequence"/>
</dbReference>
<evidence type="ECO:0000313" key="2">
    <source>
        <dbReference type="Proteomes" id="UP000218209"/>
    </source>
</evidence>
<proteinExistence type="predicted"/>
<organism evidence="1 2">
    <name type="scientific">Porphyra umbilicalis</name>
    <name type="common">Purple laver</name>
    <name type="synonym">Red alga</name>
    <dbReference type="NCBI Taxonomy" id="2786"/>
    <lineage>
        <taxon>Eukaryota</taxon>
        <taxon>Rhodophyta</taxon>
        <taxon>Bangiophyceae</taxon>
        <taxon>Bangiales</taxon>
        <taxon>Bangiaceae</taxon>
        <taxon>Porphyra</taxon>
    </lineage>
</organism>
<keyword evidence="2" id="KW-1185">Reference proteome</keyword>
<sequence length="216" mass="22462">MLAAPTRLTQRQLAQAAHLAAASGMRAPLSLAARARWAACCGHGSGLWLNRLPCGGPLGGAMTGAEMVAAHFKVPRHKTEVTTGLLARSLPRDPGPHLDLPHVLLARLLIEMRAAGRAPSARLFTSCAPPSASAVMAGWLLDGLRRLGVTPPVGTYYSSHSLKSGGSTAANAIGVNRGAIAALSATTEVTLAANSISALCIPSVFERYFFARLLPR</sequence>